<dbReference type="PANTHER" id="PTHR47771">
    <property type="entry name" value="LD27203P-RELATED"/>
    <property type="match status" value="1"/>
</dbReference>
<gene>
    <name evidence="4" type="primary">LOC113511863</name>
</gene>
<evidence type="ECO:0000313" key="4">
    <source>
        <dbReference type="RefSeq" id="XP_026751389.2"/>
    </source>
</evidence>
<proteinExistence type="predicted"/>
<accession>A0A6J1WD21</accession>
<dbReference type="AlphaFoldDB" id="A0A6J1WD21"/>
<feature type="region of interest" description="Disordered" evidence="1">
    <location>
        <begin position="734"/>
        <end position="772"/>
    </location>
</feature>
<reference evidence="4" key="1">
    <citation type="submission" date="2025-08" db="UniProtKB">
        <authorList>
            <consortium name="RefSeq"/>
        </authorList>
    </citation>
    <scope>IDENTIFICATION</scope>
    <source>
        <tissue evidence="4">Whole larvae</tissue>
    </source>
</reference>
<dbReference type="KEGG" id="gmw:113511863"/>
<feature type="signal peptide" evidence="2">
    <location>
        <begin position="1"/>
        <end position="22"/>
    </location>
</feature>
<feature type="compositionally biased region" description="Basic residues" evidence="1">
    <location>
        <begin position="761"/>
        <end position="772"/>
    </location>
</feature>
<keyword evidence="2" id="KW-0732">Signal</keyword>
<evidence type="ECO:0000256" key="2">
    <source>
        <dbReference type="SAM" id="SignalP"/>
    </source>
</evidence>
<protein>
    <submittedName>
        <fullName evidence="4">Uncharacterized protein LOC113511863 isoform X1</fullName>
    </submittedName>
</protein>
<evidence type="ECO:0000313" key="3">
    <source>
        <dbReference type="Proteomes" id="UP001652740"/>
    </source>
</evidence>
<dbReference type="GeneID" id="113511863"/>
<name>A0A6J1WD21_GALME</name>
<evidence type="ECO:0000256" key="1">
    <source>
        <dbReference type="SAM" id="MobiDB-lite"/>
    </source>
</evidence>
<organism evidence="3 4">
    <name type="scientific">Galleria mellonella</name>
    <name type="common">Greater wax moth</name>
    <dbReference type="NCBI Taxonomy" id="7137"/>
    <lineage>
        <taxon>Eukaryota</taxon>
        <taxon>Metazoa</taxon>
        <taxon>Ecdysozoa</taxon>
        <taxon>Arthropoda</taxon>
        <taxon>Hexapoda</taxon>
        <taxon>Insecta</taxon>
        <taxon>Pterygota</taxon>
        <taxon>Neoptera</taxon>
        <taxon>Endopterygota</taxon>
        <taxon>Lepidoptera</taxon>
        <taxon>Glossata</taxon>
        <taxon>Ditrysia</taxon>
        <taxon>Pyraloidea</taxon>
        <taxon>Pyralidae</taxon>
        <taxon>Galleriinae</taxon>
        <taxon>Galleria</taxon>
    </lineage>
</organism>
<dbReference type="InParanoid" id="A0A6J1WD21"/>
<dbReference type="RefSeq" id="XP_026751389.2">
    <property type="nucleotide sequence ID" value="XM_026895588.3"/>
</dbReference>
<feature type="chain" id="PRO_5046098431" evidence="2">
    <location>
        <begin position="23"/>
        <end position="839"/>
    </location>
</feature>
<sequence length="839" mass="97096">MYNKKLCVAVVVFLSFQECTEGRKSRRNQRPKPEENTTLQPSVVSYSTFGFNDVGSYDGFVPSSPDYANYLTNINQETSTRLYAPAFPTALDNIDTSSGSNYDSQSDGQYFTSPDLGGIQSSIVEYPKHMNFYSTPSFDSDNQNKNIFSKDTFERDTVENNAPVYGTKLGSKSKKMLNRFNETEFDVYNSGVINPSDMSSNFNFPHGQGIFEDKPSFGESANNYQITPSHVGARPIYQSVNIEDIVKPESSNSHSSLKFPKVIDFTKINYPTSVENKYNFASFNSMKNIDMKKEHEYKHDDQINKFKNNASTLKDPLTFTRNYEKSAEKQLSKPYLNQEYSQNYISSSPMKTNFKDMNLDPRDKIKYSMNNYSNEDKTLNPHKGYEYSTNYSNTSFKYEYVEPKKPFTSHSDEVVPASSNVIDLAHYQFPEVDYTSFKKIPDIKSSYDDDDYSNILLNKNKVKSTEYLNSFKNMHGSTPSSTTNWGNIFKSTDYSFSKNHLRKPIHSDDITSDVVHIPKKPHSTKYNNGKDIDYTSSDLSNSKIRTYNSKIKLGNDWNSDVYNHRYKTEEDLLGLRNHDTSHPSYLPTYRPSANDLSDDKEYYKKLVEKWRQSYWKSKFKNSYPDYESYSTEAKPVHVPIPKPYPIEVPHPVIVPVPQPYPVRVPVPKPVAVPVIRELTVPIEKPVPYPVIKKVPYPVEKPVPVPVEKEVTVPVMQPYPVHIPHVRPVFHHTRPREEFESDIPIDDDDDYFPRPEGSKKQNSYKKRPRSTRTKIHRPTRTAYSTYKKRPRRPADFRTRRPSSTHVDFHYSVPHRHSDFDQEQFDETSDYFSYCKRTGNC</sequence>
<dbReference type="PANTHER" id="PTHR47771:SF3">
    <property type="entry name" value="LD27203P"/>
    <property type="match status" value="1"/>
</dbReference>
<feature type="compositionally biased region" description="Acidic residues" evidence="1">
    <location>
        <begin position="738"/>
        <end position="749"/>
    </location>
</feature>
<dbReference type="Proteomes" id="UP001652740">
    <property type="component" value="Unplaced"/>
</dbReference>
<keyword evidence="3" id="KW-1185">Reference proteome</keyword>